<sequence>MTDEVVQPDVMMGVVVDVAWGSAGRWRHLPAPNAWAWTPVAQVLLLGE</sequence>
<keyword evidence="2" id="KW-1185">Reference proteome</keyword>
<name>A0A7W9Q1I8_9ACTN</name>
<proteinExistence type="predicted"/>
<protein>
    <submittedName>
        <fullName evidence="1">Uncharacterized protein</fullName>
    </submittedName>
</protein>
<comment type="caution">
    <text evidence="1">The sequence shown here is derived from an EMBL/GenBank/DDBJ whole genome shotgun (WGS) entry which is preliminary data.</text>
</comment>
<dbReference type="EMBL" id="JACHJK010000019">
    <property type="protein sequence ID" value="MBB5931909.1"/>
    <property type="molecule type" value="Genomic_DNA"/>
</dbReference>
<dbReference type="RefSeq" id="WP_184973754.1">
    <property type="nucleotide sequence ID" value="NZ_BAAAWF010000045.1"/>
</dbReference>
<evidence type="ECO:0000313" key="1">
    <source>
        <dbReference type="EMBL" id="MBB5931909.1"/>
    </source>
</evidence>
<accession>A0A7W9Q1I8</accession>
<reference evidence="1 2" key="1">
    <citation type="submission" date="2020-08" db="EMBL/GenBank/DDBJ databases">
        <title>Genomic Encyclopedia of Type Strains, Phase III (KMG-III): the genomes of soil and plant-associated and newly described type strains.</title>
        <authorList>
            <person name="Whitman W."/>
        </authorList>
    </citation>
    <scope>NUCLEOTIDE SEQUENCE [LARGE SCALE GENOMIC DNA]</scope>
    <source>
        <strain evidence="1 2">CECT 3313</strain>
    </source>
</reference>
<organism evidence="1 2">
    <name type="scientific">Streptomyces echinatus</name>
    <dbReference type="NCBI Taxonomy" id="67293"/>
    <lineage>
        <taxon>Bacteria</taxon>
        <taxon>Bacillati</taxon>
        <taxon>Actinomycetota</taxon>
        <taxon>Actinomycetes</taxon>
        <taxon>Kitasatosporales</taxon>
        <taxon>Streptomycetaceae</taxon>
        <taxon>Streptomyces</taxon>
    </lineage>
</organism>
<dbReference type="Proteomes" id="UP000585836">
    <property type="component" value="Unassembled WGS sequence"/>
</dbReference>
<dbReference type="AlphaFoldDB" id="A0A7W9Q1I8"/>
<evidence type="ECO:0000313" key="2">
    <source>
        <dbReference type="Proteomes" id="UP000585836"/>
    </source>
</evidence>
<gene>
    <name evidence="1" type="ORF">FHS34_007418</name>
</gene>